<comment type="PTM">
    <text evidence="7">Binds 1 heme group per subunit.</text>
</comment>
<feature type="signal peptide" evidence="8">
    <location>
        <begin position="1"/>
        <end position="21"/>
    </location>
</feature>
<keyword evidence="3 6" id="KW-0479">Metal-binding</keyword>
<evidence type="ECO:0000313" key="9">
    <source>
        <dbReference type="EMBL" id="SEF67702.1"/>
    </source>
</evidence>
<dbReference type="PIRSF" id="PIRSF000027">
    <property type="entry name" value="Cytc_c_prime"/>
    <property type="match status" value="1"/>
</dbReference>
<dbReference type="PROSITE" id="PS51009">
    <property type="entry name" value="CYTCII"/>
    <property type="match status" value="1"/>
</dbReference>
<dbReference type="GO" id="GO:0009055">
    <property type="term" value="F:electron transfer activity"/>
    <property type="evidence" value="ECO:0007669"/>
    <property type="project" value="InterPro"/>
</dbReference>
<accession>A0A1H5TXV1</accession>
<evidence type="ECO:0000256" key="3">
    <source>
        <dbReference type="ARBA" id="ARBA00022723"/>
    </source>
</evidence>
<evidence type="ECO:0000256" key="2">
    <source>
        <dbReference type="ARBA" id="ARBA00022617"/>
    </source>
</evidence>
<evidence type="ECO:0000256" key="8">
    <source>
        <dbReference type="SAM" id="SignalP"/>
    </source>
</evidence>
<organism evidence="9 10">
    <name type="scientific">Jhaorihella thermophila</name>
    <dbReference type="NCBI Taxonomy" id="488547"/>
    <lineage>
        <taxon>Bacteria</taxon>
        <taxon>Pseudomonadati</taxon>
        <taxon>Pseudomonadota</taxon>
        <taxon>Alphaproteobacteria</taxon>
        <taxon>Rhodobacterales</taxon>
        <taxon>Paracoccaceae</taxon>
        <taxon>Jhaorihella</taxon>
    </lineage>
</organism>
<dbReference type="Pfam" id="PF01322">
    <property type="entry name" value="Cytochrom_C_2"/>
    <property type="match status" value="1"/>
</dbReference>
<dbReference type="InterPro" id="IPR010980">
    <property type="entry name" value="Cyt_c/b562"/>
</dbReference>
<dbReference type="GO" id="GO:0042597">
    <property type="term" value="C:periplasmic space"/>
    <property type="evidence" value="ECO:0007669"/>
    <property type="project" value="InterPro"/>
</dbReference>
<keyword evidence="2 7" id="KW-0349">Heme</keyword>
<dbReference type="InterPro" id="IPR012127">
    <property type="entry name" value="Cyt_c_prime"/>
</dbReference>
<dbReference type="SUPFAM" id="SSF47175">
    <property type="entry name" value="Cytochromes"/>
    <property type="match status" value="1"/>
</dbReference>
<feature type="binding site" description="axial binding residue" evidence="6">
    <location>
        <position position="145"/>
    </location>
    <ligand>
        <name>heme c</name>
        <dbReference type="ChEBI" id="CHEBI:61717"/>
    </ligand>
    <ligandPart>
        <name>Fe</name>
        <dbReference type="ChEBI" id="CHEBI:18248"/>
    </ligandPart>
</feature>
<dbReference type="InterPro" id="IPR002321">
    <property type="entry name" value="Cyt_c_II"/>
</dbReference>
<feature type="binding site" description="covalent" evidence="7">
    <location>
        <position position="144"/>
    </location>
    <ligand>
        <name>heme c</name>
        <dbReference type="ChEBI" id="CHEBI:61717"/>
    </ligand>
</feature>
<evidence type="ECO:0000313" key="10">
    <source>
        <dbReference type="Proteomes" id="UP000236742"/>
    </source>
</evidence>
<feature type="binding site" description="covalent" evidence="7">
    <location>
        <position position="141"/>
    </location>
    <ligand>
        <name>heme c</name>
        <dbReference type="ChEBI" id="CHEBI:61717"/>
    </ligand>
</feature>
<evidence type="ECO:0000256" key="1">
    <source>
        <dbReference type="ARBA" id="ARBA00022448"/>
    </source>
</evidence>
<dbReference type="Gene3D" id="1.20.120.10">
    <property type="entry name" value="Cytochrome c/b562"/>
    <property type="match status" value="1"/>
</dbReference>
<keyword evidence="5 6" id="KW-0408">Iron</keyword>
<keyword evidence="10" id="KW-1185">Reference proteome</keyword>
<feature type="chain" id="PRO_5009285525" evidence="8">
    <location>
        <begin position="22"/>
        <end position="153"/>
    </location>
</feature>
<keyword evidence="1" id="KW-0813">Transport</keyword>
<evidence type="ECO:0000256" key="4">
    <source>
        <dbReference type="ARBA" id="ARBA00022982"/>
    </source>
</evidence>
<dbReference type="EMBL" id="FNVD01000003">
    <property type="protein sequence ID" value="SEF67702.1"/>
    <property type="molecule type" value="Genomic_DNA"/>
</dbReference>
<dbReference type="OrthoDB" id="7596534at2"/>
<keyword evidence="4" id="KW-0249">Electron transport</keyword>
<evidence type="ECO:0000256" key="7">
    <source>
        <dbReference type="PIRSR" id="PIRSR000027-2"/>
    </source>
</evidence>
<sequence>MKPLTLFAAVAIAFSAPMALAQDGPSAQEKARQGMMRIMALNMGVLGGMAKGEVTYDAARAQKAADTLVAVSMIDQSNLWPEGTDNDSSMHTGALAAIWEKPDDFAKAWMAFGEAAKGLQAAAGNGREALGPAMGGAGKSCKGCHEMFRAKPK</sequence>
<gene>
    <name evidence="9" type="ORF">SAMN05421751_10392</name>
</gene>
<evidence type="ECO:0000256" key="6">
    <source>
        <dbReference type="PIRSR" id="PIRSR000027-1"/>
    </source>
</evidence>
<dbReference type="GO" id="GO:0020037">
    <property type="term" value="F:heme binding"/>
    <property type="evidence" value="ECO:0007669"/>
    <property type="project" value="InterPro"/>
</dbReference>
<name>A0A1H5TXV1_9RHOB</name>
<dbReference type="GO" id="GO:0022900">
    <property type="term" value="P:electron transport chain"/>
    <property type="evidence" value="ECO:0007669"/>
    <property type="project" value="InterPro"/>
</dbReference>
<protein>
    <submittedName>
        <fullName evidence="9">Cytochrome c556</fullName>
    </submittedName>
</protein>
<proteinExistence type="predicted"/>
<evidence type="ECO:0000256" key="5">
    <source>
        <dbReference type="ARBA" id="ARBA00023004"/>
    </source>
</evidence>
<keyword evidence="8" id="KW-0732">Signal</keyword>
<dbReference type="AlphaFoldDB" id="A0A1H5TXV1"/>
<dbReference type="RefSeq" id="WP_104007068.1">
    <property type="nucleotide sequence ID" value="NZ_FNVD01000003.1"/>
</dbReference>
<dbReference type="GO" id="GO:0005506">
    <property type="term" value="F:iron ion binding"/>
    <property type="evidence" value="ECO:0007669"/>
    <property type="project" value="InterPro"/>
</dbReference>
<dbReference type="Proteomes" id="UP000236742">
    <property type="component" value="Unassembled WGS sequence"/>
</dbReference>
<reference evidence="9 10" key="1">
    <citation type="submission" date="2016-10" db="EMBL/GenBank/DDBJ databases">
        <authorList>
            <person name="de Groot N.N."/>
        </authorList>
    </citation>
    <scope>NUCLEOTIDE SEQUENCE [LARGE SCALE GENOMIC DNA]</scope>
    <source>
        <strain evidence="9 10">DSM 23413</strain>
    </source>
</reference>